<dbReference type="GO" id="GO:0007229">
    <property type="term" value="P:integrin-mediated signaling pathway"/>
    <property type="evidence" value="ECO:0007669"/>
    <property type="project" value="UniProtKB-KW"/>
</dbReference>
<protein>
    <recommendedName>
        <fullName evidence="12">Integrin beta</fullName>
    </recommendedName>
</protein>
<dbReference type="Gene3D" id="2.10.25.10">
    <property type="entry name" value="Laminin"/>
    <property type="match status" value="3"/>
</dbReference>
<dbReference type="GO" id="GO:0007160">
    <property type="term" value="P:cell-matrix adhesion"/>
    <property type="evidence" value="ECO:0007669"/>
    <property type="project" value="TreeGrafter"/>
</dbReference>
<evidence type="ECO:0000256" key="9">
    <source>
        <dbReference type="ARBA" id="ARBA00023157"/>
    </source>
</evidence>
<evidence type="ECO:0000256" key="2">
    <source>
        <dbReference type="ARBA" id="ARBA00007449"/>
    </source>
</evidence>
<keyword evidence="13" id="KW-1133">Transmembrane helix</keyword>
<evidence type="ECO:0000256" key="8">
    <source>
        <dbReference type="ARBA" id="ARBA00023136"/>
    </source>
</evidence>
<evidence type="ECO:0000256" key="1">
    <source>
        <dbReference type="ARBA" id="ARBA00004479"/>
    </source>
</evidence>
<evidence type="ECO:0000256" key="12">
    <source>
        <dbReference type="RuleBase" id="RU000633"/>
    </source>
</evidence>
<dbReference type="PROSITE" id="PS52047">
    <property type="entry name" value="I_EGF_2"/>
    <property type="match status" value="1"/>
</dbReference>
<feature type="disulfide bond" evidence="11">
    <location>
        <begin position="581"/>
        <end position="586"/>
    </location>
</feature>
<feature type="disulfide bond" evidence="11">
    <location>
        <begin position="524"/>
        <end position="529"/>
    </location>
</feature>
<dbReference type="PANTHER" id="PTHR10082:SF60">
    <property type="entry name" value="INTEGRIN BETA-PS"/>
    <property type="match status" value="1"/>
</dbReference>
<dbReference type="AlphaFoldDB" id="A0A6J1WP25"/>
<dbReference type="GO" id="GO:0009986">
    <property type="term" value="C:cell surface"/>
    <property type="evidence" value="ECO:0007669"/>
    <property type="project" value="TreeGrafter"/>
</dbReference>
<gene>
    <name evidence="17" type="primary">LOC113516708</name>
</gene>
<dbReference type="GO" id="GO:0098609">
    <property type="term" value="P:cell-cell adhesion"/>
    <property type="evidence" value="ECO:0007669"/>
    <property type="project" value="TreeGrafter"/>
</dbReference>
<feature type="disulfide bond" evidence="11">
    <location>
        <begin position="545"/>
        <end position="575"/>
    </location>
</feature>
<organism evidence="16 17">
    <name type="scientific">Galleria mellonella</name>
    <name type="common">Greater wax moth</name>
    <dbReference type="NCBI Taxonomy" id="7137"/>
    <lineage>
        <taxon>Eukaryota</taxon>
        <taxon>Metazoa</taxon>
        <taxon>Ecdysozoa</taxon>
        <taxon>Arthropoda</taxon>
        <taxon>Hexapoda</taxon>
        <taxon>Insecta</taxon>
        <taxon>Pterygota</taxon>
        <taxon>Neoptera</taxon>
        <taxon>Endopterygota</taxon>
        <taxon>Lepidoptera</taxon>
        <taxon>Glossata</taxon>
        <taxon>Ditrysia</taxon>
        <taxon>Pyraloidea</taxon>
        <taxon>Pyralidae</taxon>
        <taxon>Galleriinae</taxon>
        <taxon>Galleria</taxon>
    </lineage>
</organism>
<dbReference type="GO" id="GO:0016477">
    <property type="term" value="P:cell migration"/>
    <property type="evidence" value="ECO:0007669"/>
    <property type="project" value="TreeGrafter"/>
</dbReference>
<evidence type="ECO:0000256" key="4">
    <source>
        <dbReference type="ARBA" id="ARBA00022729"/>
    </source>
</evidence>
<dbReference type="FunCoup" id="A0A6J1WP25">
    <property type="interactions" value="254"/>
</dbReference>
<feature type="disulfide bond" evidence="11">
    <location>
        <begin position="543"/>
        <end position="548"/>
    </location>
</feature>
<evidence type="ECO:0000259" key="15">
    <source>
        <dbReference type="PROSITE" id="PS50234"/>
    </source>
</evidence>
<keyword evidence="7 12" id="KW-0401">Integrin</keyword>
<feature type="disulfide bond" evidence="11">
    <location>
        <begin position="550"/>
        <end position="559"/>
    </location>
</feature>
<keyword evidence="4 14" id="KW-0732">Signal</keyword>
<evidence type="ECO:0000256" key="6">
    <source>
        <dbReference type="ARBA" id="ARBA00022889"/>
    </source>
</evidence>
<comment type="similarity">
    <text evidence="2 12">Belongs to the integrin beta chain family.</text>
</comment>
<feature type="disulfide bond" evidence="11">
    <location>
        <begin position="41"/>
        <end position="51"/>
    </location>
</feature>
<feature type="disulfide bond" evidence="11">
    <location>
        <begin position="374"/>
        <end position="384"/>
    </location>
</feature>
<dbReference type="InterPro" id="IPR002035">
    <property type="entry name" value="VWF_A"/>
</dbReference>
<feature type="transmembrane region" description="Helical" evidence="13">
    <location>
        <begin position="704"/>
        <end position="729"/>
    </location>
</feature>
<feature type="disulfide bond" evidence="11">
    <location>
        <begin position="616"/>
        <end position="625"/>
    </location>
</feature>
<dbReference type="Gene3D" id="2.60.40.1510">
    <property type="entry name" value="ntegrin, alpha v. Chain A, domain 3"/>
    <property type="match status" value="1"/>
</dbReference>
<dbReference type="Pfam" id="PF07974">
    <property type="entry name" value="EGF_2"/>
    <property type="match status" value="1"/>
</dbReference>
<dbReference type="PRINTS" id="PR01186">
    <property type="entry name" value="INTEGRINB"/>
</dbReference>
<dbReference type="InterPro" id="IPR013111">
    <property type="entry name" value="EGF_extracell"/>
</dbReference>
<feature type="disulfide bond" evidence="11">
    <location>
        <begin position="458"/>
        <end position="467"/>
    </location>
</feature>
<keyword evidence="3 12" id="KW-0812">Transmembrane</keyword>
<feature type="disulfide bond" evidence="11">
    <location>
        <begin position="453"/>
        <end position="494"/>
    </location>
</feature>
<reference evidence="17" key="1">
    <citation type="submission" date="2025-08" db="UniProtKB">
        <authorList>
            <consortium name="RefSeq"/>
        </authorList>
    </citation>
    <scope>IDENTIFICATION</scope>
    <source>
        <tissue evidence="17">Whole larvae</tissue>
    </source>
</reference>
<dbReference type="PROSITE" id="PS50234">
    <property type="entry name" value="VWFA"/>
    <property type="match status" value="1"/>
</dbReference>
<dbReference type="InterPro" id="IPR002369">
    <property type="entry name" value="Integrin_bsu_VWA"/>
</dbReference>
<evidence type="ECO:0000256" key="3">
    <source>
        <dbReference type="ARBA" id="ARBA00022692"/>
    </source>
</evidence>
<dbReference type="InterPro" id="IPR057073">
    <property type="entry name" value="EGF_integrin_2"/>
</dbReference>
<dbReference type="Pfam" id="PF23105">
    <property type="entry name" value="EGF_integrin"/>
    <property type="match status" value="1"/>
</dbReference>
<evidence type="ECO:0000256" key="13">
    <source>
        <dbReference type="SAM" id="Phobius"/>
    </source>
</evidence>
<dbReference type="InterPro" id="IPR036465">
    <property type="entry name" value="vWFA_dom_sf"/>
</dbReference>
<dbReference type="Pfam" id="PF08725">
    <property type="entry name" value="Integrin_b_cyt"/>
    <property type="match status" value="1"/>
</dbReference>
<dbReference type="SMART" id="SM00187">
    <property type="entry name" value="INB"/>
    <property type="match status" value="1"/>
</dbReference>
<dbReference type="SUPFAM" id="SSF103575">
    <property type="entry name" value="Plexin repeat"/>
    <property type="match status" value="1"/>
</dbReference>
<feature type="disulfide bond" evidence="11">
    <location>
        <begin position="28"/>
        <end position="38"/>
    </location>
</feature>
<feature type="disulfide bond" evidence="11">
    <location>
        <begin position="502"/>
        <end position="537"/>
    </location>
</feature>
<dbReference type="InterPro" id="IPR015812">
    <property type="entry name" value="Integrin_bsu"/>
</dbReference>
<keyword evidence="10" id="KW-0325">Glycoprotein</keyword>
<dbReference type="Proteomes" id="UP001652740">
    <property type="component" value="Unplaced"/>
</dbReference>
<dbReference type="PROSITE" id="PS00243">
    <property type="entry name" value="I_EGF_1"/>
    <property type="match status" value="2"/>
</dbReference>
<dbReference type="SMART" id="SM00327">
    <property type="entry name" value="VWA"/>
    <property type="match status" value="1"/>
</dbReference>
<feature type="signal peptide" evidence="14">
    <location>
        <begin position="1"/>
        <end position="18"/>
    </location>
</feature>
<evidence type="ECO:0000256" key="14">
    <source>
        <dbReference type="SAM" id="SignalP"/>
    </source>
</evidence>
<comment type="subcellular location">
    <subcellularLocation>
        <location evidence="12">Cell membrane</location>
        <topology evidence="12">Single-pass type I membrane protein</topology>
    </subcellularLocation>
    <subcellularLocation>
        <location evidence="1">Membrane</location>
        <topology evidence="1">Single-pass type I membrane protein</topology>
    </subcellularLocation>
</comment>
<keyword evidence="9 11" id="KW-1015">Disulfide bond</keyword>
<evidence type="ECO:0000256" key="10">
    <source>
        <dbReference type="ARBA" id="ARBA00023180"/>
    </source>
</evidence>
<evidence type="ECO:0000256" key="5">
    <source>
        <dbReference type="ARBA" id="ARBA00022737"/>
    </source>
</evidence>
<evidence type="ECO:0000313" key="17">
    <source>
        <dbReference type="RefSeq" id="XP_026756972.2"/>
    </source>
</evidence>
<keyword evidence="6 12" id="KW-0130">Cell adhesion</keyword>
<dbReference type="Gene3D" id="1.20.5.100">
    <property type="entry name" value="Cytochrome c1, transmembrane anchor, C-terminal"/>
    <property type="match status" value="1"/>
</dbReference>
<feature type="disulfide bond" evidence="11">
    <location>
        <begin position="228"/>
        <end position="269"/>
    </location>
</feature>
<dbReference type="InParanoid" id="A0A6J1WP25"/>
<dbReference type="GO" id="GO:0008305">
    <property type="term" value="C:integrin complex"/>
    <property type="evidence" value="ECO:0007669"/>
    <property type="project" value="TreeGrafter"/>
</dbReference>
<feature type="disulfide bond" evidence="11">
    <location>
        <begin position="500"/>
        <end position="505"/>
    </location>
</feature>
<keyword evidence="8 13" id="KW-0472">Membrane</keyword>
<dbReference type="SUPFAM" id="SSF57196">
    <property type="entry name" value="EGF/Laminin"/>
    <property type="match status" value="1"/>
</dbReference>
<dbReference type="PIRSF" id="PIRSF002512">
    <property type="entry name" value="Integrin_B"/>
    <property type="match status" value="1"/>
</dbReference>
<feature type="disulfide bond" evidence="11">
    <location>
        <begin position="31"/>
        <end position="62"/>
    </location>
</feature>
<dbReference type="GeneID" id="113516708"/>
<dbReference type="CDD" id="cd00198">
    <property type="entry name" value="vWFA"/>
    <property type="match status" value="1"/>
</dbReference>
<dbReference type="Gene3D" id="3.40.50.410">
    <property type="entry name" value="von Willebrand factor, type A domain"/>
    <property type="match status" value="1"/>
</dbReference>
<proteinExistence type="inferred from homology"/>
<evidence type="ECO:0000256" key="11">
    <source>
        <dbReference type="PIRSR" id="PIRSR002512-1"/>
    </source>
</evidence>
<feature type="disulfide bond" evidence="11">
    <location>
        <begin position="588"/>
        <end position="604"/>
    </location>
</feature>
<feature type="disulfide bond" evidence="11">
    <location>
        <begin position="507"/>
        <end position="522"/>
    </location>
</feature>
<sequence>MNYLLYLISFLVINEVIALDPCEKKTSCGDCITDSNICVWCSMNNITGKRCKSMNLYTKTWCPTLVEIPKNVMELPRTDNKNFSSDPNEVIQIRPQKLKMKLRVGVPMSFNFSFKAADDYPVDLYFLLDVSLTMTDVKKEIANQSENIYITLKNLTKNVHLGMGAFVDKNALPFTQKVNSNVTYSFRNHLKLTNASEKFREIVKNVPFGENFDAPEGGLDALAQVLSCTDEIGWRKQSRKIIVLLTDAEYHAAGDGIAAGIYKPYDGKCYTKDGLYTKELDMDYPSISIINKLATKIEATIIFIIYSDSHLKTYKALSAAIEGSKSILETKSKSNEVVKILETIYEEICKTVKLKANMKSEQRKDIAITFNPDCTGLTKDKEYCKVMKGEEKHFTGTIKLMEYHEGDDMPIDIVIEGINERLLLDIEVVKQCECENGREINSKECNEGGTLECGICKCNSNRYGVNCVCTKNENNFANDTSTCIPNDDPSGTICSGRGSCICGTCHCSTFGNNDKKYTGTYCECDNESCLRTSNGICNGHGVCECGNCTCHADWTGAACDCHETNVACTNNDKLCNDQGECVCNECKCRKPPHWDARKDLNEFCEILPCADCPTQCSLLEECVLCLHQHFDALSLDSCPICDPFKITFIEKLSETKEYKENVTWNDCPEISVGFGCYTPYHYRYIGIDDIELLVQKEKNCLENYYLLGGTFLGTLILVGIITLVSWKLLIDARDRREYKNFMRLERLSSIRNNPLYAGPTTTIKNPTYDCD</sequence>
<dbReference type="InterPro" id="IPR057243">
    <property type="entry name" value="Integrin_I-EGF_CS"/>
</dbReference>
<dbReference type="SMART" id="SM01241">
    <property type="entry name" value="Integrin_b_cyt"/>
    <property type="match status" value="1"/>
</dbReference>
<keyword evidence="16" id="KW-1185">Reference proteome</keyword>
<dbReference type="PANTHER" id="PTHR10082">
    <property type="entry name" value="INTEGRIN BETA SUBUNIT"/>
    <property type="match status" value="1"/>
</dbReference>
<accession>A0A6J1WP25</accession>
<dbReference type="GO" id="GO:0005925">
    <property type="term" value="C:focal adhesion"/>
    <property type="evidence" value="ECO:0007669"/>
    <property type="project" value="TreeGrafter"/>
</dbReference>
<evidence type="ECO:0000313" key="16">
    <source>
        <dbReference type="Proteomes" id="UP001652740"/>
    </source>
</evidence>
<feature type="disulfide bond" evidence="11">
    <location>
        <begin position="622"/>
        <end position="700"/>
    </location>
</feature>
<dbReference type="InterPro" id="IPR014836">
    <property type="entry name" value="Integrin_bsu_cyt_dom"/>
</dbReference>
<feature type="domain" description="VWFA" evidence="15">
    <location>
        <begin position="123"/>
        <end position="348"/>
    </location>
</feature>
<dbReference type="SUPFAM" id="SSF53300">
    <property type="entry name" value="vWA-like"/>
    <property type="match status" value="1"/>
</dbReference>
<dbReference type="GO" id="GO:0033627">
    <property type="term" value="P:cell adhesion mediated by integrin"/>
    <property type="evidence" value="ECO:0007669"/>
    <property type="project" value="TreeGrafter"/>
</dbReference>
<evidence type="ECO:0000256" key="7">
    <source>
        <dbReference type="ARBA" id="ARBA00023037"/>
    </source>
</evidence>
<keyword evidence="5" id="KW-0677">Repeat</keyword>
<feature type="chain" id="PRO_5047001230" description="Integrin beta" evidence="14">
    <location>
        <begin position="19"/>
        <end position="771"/>
    </location>
</feature>
<dbReference type="RefSeq" id="XP_026756972.2">
    <property type="nucleotide sequence ID" value="XM_026901171.3"/>
</dbReference>
<dbReference type="GO" id="GO:0005178">
    <property type="term" value="F:integrin binding"/>
    <property type="evidence" value="ECO:0007669"/>
    <property type="project" value="TreeGrafter"/>
</dbReference>
<dbReference type="Pfam" id="PF00362">
    <property type="entry name" value="Integrin_beta"/>
    <property type="match status" value="1"/>
</dbReference>
<feature type="disulfide bond" evidence="11">
    <location>
        <begin position="583"/>
        <end position="641"/>
    </location>
</feature>
<name>A0A6J1WP25_GALME</name>
<dbReference type="KEGG" id="gmw:113516708"/>